<dbReference type="PROSITE" id="PS00178">
    <property type="entry name" value="AA_TRNA_LIGASE_I"/>
    <property type="match status" value="1"/>
</dbReference>
<comment type="similarity">
    <text evidence="1 9 10">Belongs to the class-I aminoacyl-tRNA synthetase family.</text>
</comment>
<dbReference type="InterPro" id="IPR005148">
    <property type="entry name" value="Arg-tRNA-synth_N"/>
</dbReference>
<gene>
    <name evidence="9 13" type="primary">argS</name>
    <name evidence="13" type="ORF">N7E81_01295</name>
</gene>
<dbReference type="SUPFAM" id="SSF52374">
    <property type="entry name" value="Nucleotidylyl transferase"/>
    <property type="match status" value="1"/>
</dbReference>
<dbReference type="SMART" id="SM01016">
    <property type="entry name" value="Arg_tRNA_synt_N"/>
    <property type="match status" value="1"/>
</dbReference>
<evidence type="ECO:0000256" key="7">
    <source>
        <dbReference type="ARBA" id="ARBA00023146"/>
    </source>
</evidence>
<dbReference type="PANTHER" id="PTHR11956">
    <property type="entry name" value="ARGINYL-TRNA SYNTHETASE"/>
    <property type="match status" value="1"/>
</dbReference>
<dbReference type="Pfam" id="PF00750">
    <property type="entry name" value="tRNA-synt_1d"/>
    <property type="match status" value="1"/>
</dbReference>
<evidence type="ECO:0000256" key="10">
    <source>
        <dbReference type="RuleBase" id="RU363038"/>
    </source>
</evidence>
<comment type="subunit">
    <text evidence="9">Monomer.</text>
</comment>
<evidence type="ECO:0000256" key="8">
    <source>
        <dbReference type="ARBA" id="ARBA00049339"/>
    </source>
</evidence>
<dbReference type="InterPro" id="IPR035684">
    <property type="entry name" value="ArgRS_core"/>
</dbReference>
<dbReference type="InterPro" id="IPR036695">
    <property type="entry name" value="Arg-tRNA-synth_N_sf"/>
</dbReference>
<evidence type="ECO:0000259" key="12">
    <source>
        <dbReference type="SMART" id="SM01016"/>
    </source>
</evidence>
<evidence type="ECO:0000256" key="6">
    <source>
        <dbReference type="ARBA" id="ARBA00022917"/>
    </source>
</evidence>
<evidence type="ECO:0000256" key="4">
    <source>
        <dbReference type="ARBA" id="ARBA00022741"/>
    </source>
</evidence>
<dbReference type="Pfam" id="PF05746">
    <property type="entry name" value="DALR_1"/>
    <property type="match status" value="1"/>
</dbReference>
<dbReference type="HAMAP" id="MF_00123">
    <property type="entry name" value="Arg_tRNA_synth"/>
    <property type="match status" value="1"/>
</dbReference>
<evidence type="ECO:0000259" key="11">
    <source>
        <dbReference type="SMART" id="SM00836"/>
    </source>
</evidence>
<dbReference type="SUPFAM" id="SSF55190">
    <property type="entry name" value="Arginyl-tRNA synthetase (ArgRS), N-terminal 'additional' domain"/>
    <property type="match status" value="1"/>
</dbReference>
<evidence type="ECO:0000256" key="2">
    <source>
        <dbReference type="ARBA" id="ARBA00022490"/>
    </source>
</evidence>
<dbReference type="GO" id="GO:0004814">
    <property type="term" value="F:arginine-tRNA ligase activity"/>
    <property type="evidence" value="ECO:0007669"/>
    <property type="project" value="UniProtKB-EC"/>
</dbReference>
<keyword evidence="6 9" id="KW-0648">Protein biosynthesis</keyword>
<protein>
    <recommendedName>
        <fullName evidence="9">Arginine--tRNA ligase</fullName>
        <ecNumber evidence="9">6.1.1.19</ecNumber>
    </recommendedName>
    <alternativeName>
        <fullName evidence="9">Arginyl-tRNA synthetase</fullName>
        <shortName evidence="9">ArgRS</shortName>
    </alternativeName>
</protein>
<evidence type="ECO:0000256" key="9">
    <source>
        <dbReference type="HAMAP-Rule" id="MF_00123"/>
    </source>
</evidence>
<feature type="domain" description="DALR anticodon binding" evidence="11">
    <location>
        <begin position="477"/>
        <end position="597"/>
    </location>
</feature>
<keyword evidence="4 9" id="KW-0547">Nucleotide-binding</keyword>
<comment type="catalytic activity">
    <reaction evidence="8 9">
        <text>tRNA(Arg) + L-arginine + ATP = L-arginyl-tRNA(Arg) + AMP + diphosphate</text>
        <dbReference type="Rhea" id="RHEA:20301"/>
        <dbReference type="Rhea" id="RHEA-COMP:9658"/>
        <dbReference type="Rhea" id="RHEA-COMP:9673"/>
        <dbReference type="ChEBI" id="CHEBI:30616"/>
        <dbReference type="ChEBI" id="CHEBI:32682"/>
        <dbReference type="ChEBI" id="CHEBI:33019"/>
        <dbReference type="ChEBI" id="CHEBI:78442"/>
        <dbReference type="ChEBI" id="CHEBI:78513"/>
        <dbReference type="ChEBI" id="CHEBI:456215"/>
        <dbReference type="EC" id="6.1.1.19"/>
    </reaction>
</comment>
<accession>A0ABY6D7C8</accession>
<dbReference type="InterPro" id="IPR001278">
    <property type="entry name" value="Arg-tRNA-ligase"/>
</dbReference>
<dbReference type="RefSeq" id="WP_263051476.1">
    <property type="nucleotide sequence ID" value="NZ_CP106735.1"/>
</dbReference>
<name>A0ABY6D7C8_9BACT</name>
<dbReference type="SMART" id="SM00836">
    <property type="entry name" value="DALR_1"/>
    <property type="match status" value="1"/>
</dbReference>
<comment type="subcellular location">
    <subcellularLocation>
        <location evidence="9">Cytoplasm</location>
    </subcellularLocation>
</comment>
<sequence>MDIVSQLQQGIAAGLKSLYDHEVAASELGLQPTRKEFEGTYTFVTFPYGKISKKNPVETGEELGSYLRDNCDVVAGYNVVKGFLNIELSTALWANLFNEIAQKSNFGSFPRKGETVMVEYSSPNTNKPLHLGHLRNIFLGYSVSKIYDAFGYDVVKVQIINDRGIHICKSMVAWQRFGNGETPETSGLKGDKLVGKYYVEFDKAYKAEISELVAAGQSQEEAEKQAPLLLEAQELLRKWEAKEPDTYALWEQMNGWVYKGFDATYEQMGVTFDKLYYESNTYLLGKEQVAEGLKAGHFFAKDDGSVWVDLTEEGLDQKIVQRSDGTAVYMTQDIGTAIQRFKEYPGLIKQVYTVGNEQDYHFKVLFLILKKLGYKWAEECYHLSYGMVDLPSGKMKSREGTVVDADDLMGEMIATAAHHTKELGKIDGFTDVQANELYDTIGLGALKYFLLKVDPKKRMLFDPQESIEFHGNTGPFIQYTHARISAIIRRAKELAIETETLSIPSGVELSQTENELIYLLSELPNKVKMAAEEYLPSVIAQYVYDLAKEYNKFYAEFAIFGEQAAEITASRVALSAQVAKNIKYGMSLLGIHVPDRM</sequence>
<reference evidence="13" key="1">
    <citation type="submission" date="2022-10" db="EMBL/GenBank/DDBJ databases">
        <title>Comparative genomics and taxonomic characterization of three novel marine species of genus Reichenbachiella exhibiting antioxidant and polysaccharide degradation activities.</title>
        <authorList>
            <person name="Muhammad N."/>
            <person name="Lee Y.-J."/>
            <person name="Ko J."/>
            <person name="Kim S.-G."/>
        </authorList>
    </citation>
    <scope>NUCLEOTIDE SEQUENCE</scope>
    <source>
        <strain evidence="13">Wsw4-B4</strain>
    </source>
</reference>
<organism evidence="13 14">
    <name type="scientific">Reichenbachiella carrageenanivorans</name>
    <dbReference type="NCBI Taxonomy" id="2979869"/>
    <lineage>
        <taxon>Bacteria</taxon>
        <taxon>Pseudomonadati</taxon>
        <taxon>Bacteroidota</taxon>
        <taxon>Cytophagia</taxon>
        <taxon>Cytophagales</taxon>
        <taxon>Reichenbachiellaceae</taxon>
        <taxon>Reichenbachiella</taxon>
    </lineage>
</organism>
<dbReference type="PANTHER" id="PTHR11956:SF5">
    <property type="entry name" value="ARGININE--TRNA LIGASE, CYTOPLASMIC"/>
    <property type="match status" value="1"/>
</dbReference>
<feature type="domain" description="Arginyl tRNA synthetase N-terminal" evidence="12">
    <location>
        <begin position="1"/>
        <end position="88"/>
    </location>
</feature>
<dbReference type="InterPro" id="IPR001412">
    <property type="entry name" value="aa-tRNA-synth_I_CS"/>
</dbReference>
<evidence type="ECO:0000256" key="3">
    <source>
        <dbReference type="ARBA" id="ARBA00022598"/>
    </source>
</evidence>
<dbReference type="NCBIfam" id="TIGR00456">
    <property type="entry name" value="argS"/>
    <property type="match status" value="1"/>
</dbReference>
<dbReference type="InterPro" id="IPR014729">
    <property type="entry name" value="Rossmann-like_a/b/a_fold"/>
</dbReference>
<keyword evidence="7 9" id="KW-0030">Aminoacyl-tRNA synthetase</keyword>
<dbReference type="InterPro" id="IPR008909">
    <property type="entry name" value="DALR_anticod-bd"/>
</dbReference>
<evidence type="ECO:0000313" key="13">
    <source>
        <dbReference type="EMBL" id="UXX79745.1"/>
    </source>
</evidence>
<dbReference type="SUPFAM" id="SSF47323">
    <property type="entry name" value="Anticodon-binding domain of a subclass of class I aminoacyl-tRNA synthetases"/>
    <property type="match status" value="1"/>
</dbReference>
<dbReference type="Gene3D" id="3.30.1360.70">
    <property type="entry name" value="Arginyl tRNA synthetase N-terminal domain"/>
    <property type="match status" value="1"/>
</dbReference>
<dbReference type="Proteomes" id="UP001062165">
    <property type="component" value="Chromosome"/>
</dbReference>
<dbReference type="EC" id="6.1.1.19" evidence="9"/>
<keyword evidence="3 9" id="KW-0436">Ligase</keyword>
<keyword evidence="5 9" id="KW-0067">ATP-binding</keyword>
<dbReference type="InterPro" id="IPR009080">
    <property type="entry name" value="tRNAsynth_Ia_anticodon-bd"/>
</dbReference>
<keyword evidence="14" id="KW-1185">Reference proteome</keyword>
<dbReference type="Gene3D" id="1.10.730.10">
    <property type="entry name" value="Isoleucyl-tRNA Synthetase, Domain 1"/>
    <property type="match status" value="1"/>
</dbReference>
<evidence type="ECO:0000313" key="14">
    <source>
        <dbReference type="Proteomes" id="UP001062165"/>
    </source>
</evidence>
<evidence type="ECO:0000256" key="5">
    <source>
        <dbReference type="ARBA" id="ARBA00022840"/>
    </source>
</evidence>
<proteinExistence type="inferred from homology"/>
<keyword evidence="2 9" id="KW-0963">Cytoplasm</keyword>
<dbReference type="Gene3D" id="3.40.50.620">
    <property type="entry name" value="HUPs"/>
    <property type="match status" value="1"/>
</dbReference>
<dbReference type="PRINTS" id="PR01038">
    <property type="entry name" value="TRNASYNTHARG"/>
</dbReference>
<evidence type="ECO:0000256" key="1">
    <source>
        <dbReference type="ARBA" id="ARBA00005594"/>
    </source>
</evidence>
<feature type="short sequence motif" description="'HIGH' region" evidence="9">
    <location>
        <begin position="123"/>
        <end position="133"/>
    </location>
</feature>
<dbReference type="EMBL" id="CP106735">
    <property type="protein sequence ID" value="UXX79745.1"/>
    <property type="molecule type" value="Genomic_DNA"/>
</dbReference>